<dbReference type="Pfam" id="PF07690">
    <property type="entry name" value="MFS_1"/>
    <property type="match status" value="1"/>
</dbReference>
<feature type="transmembrane region" description="Helical" evidence="6">
    <location>
        <begin position="167"/>
        <end position="189"/>
    </location>
</feature>
<comment type="caution">
    <text evidence="8">The sequence shown here is derived from an EMBL/GenBank/DDBJ whole genome shotgun (WGS) entry which is preliminary data.</text>
</comment>
<dbReference type="InterPro" id="IPR020846">
    <property type="entry name" value="MFS_dom"/>
</dbReference>
<evidence type="ECO:0000256" key="5">
    <source>
        <dbReference type="SAM" id="MobiDB-lite"/>
    </source>
</evidence>
<feature type="transmembrane region" description="Helical" evidence="6">
    <location>
        <begin position="481"/>
        <end position="500"/>
    </location>
</feature>
<dbReference type="PANTHER" id="PTHR23502">
    <property type="entry name" value="MAJOR FACILITATOR SUPERFAMILY"/>
    <property type="match status" value="1"/>
</dbReference>
<feature type="transmembrane region" description="Helical" evidence="6">
    <location>
        <begin position="201"/>
        <end position="225"/>
    </location>
</feature>
<dbReference type="SUPFAM" id="SSF103473">
    <property type="entry name" value="MFS general substrate transporter"/>
    <property type="match status" value="1"/>
</dbReference>
<name>A0A2C5ZKR4_9HYPO</name>
<feature type="transmembrane region" description="Helical" evidence="6">
    <location>
        <begin position="454"/>
        <end position="474"/>
    </location>
</feature>
<dbReference type="PROSITE" id="PS50850">
    <property type="entry name" value="MFS"/>
    <property type="match status" value="1"/>
</dbReference>
<keyword evidence="2 6" id="KW-0812">Transmembrane</keyword>
<feature type="transmembrane region" description="Helical" evidence="6">
    <location>
        <begin position="142"/>
        <end position="161"/>
    </location>
</feature>
<comment type="subcellular location">
    <subcellularLocation>
        <location evidence="1">Membrane</location>
        <topology evidence="1">Multi-pass membrane protein</topology>
    </subcellularLocation>
</comment>
<feature type="transmembrane region" description="Helical" evidence="6">
    <location>
        <begin position="237"/>
        <end position="255"/>
    </location>
</feature>
<evidence type="ECO:0000256" key="4">
    <source>
        <dbReference type="ARBA" id="ARBA00023136"/>
    </source>
</evidence>
<evidence type="ECO:0000256" key="3">
    <source>
        <dbReference type="ARBA" id="ARBA00022989"/>
    </source>
</evidence>
<feature type="transmembrane region" description="Helical" evidence="6">
    <location>
        <begin position="393"/>
        <end position="412"/>
    </location>
</feature>
<evidence type="ECO:0000259" key="7">
    <source>
        <dbReference type="PROSITE" id="PS50850"/>
    </source>
</evidence>
<reference evidence="8 9" key="1">
    <citation type="submission" date="2017-06" db="EMBL/GenBank/DDBJ databases">
        <title>Ant-infecting Ophiocordyceps genomes reveal a high diversity of potential behavioral manipulation genes and a possible major role for enterotoxins.</title>
        <authorList>
            <person name="De Bekker C."/>
            <person name="Evans H.C."/>
            <person name="Brachmann A."/>
            <person name="Hughes D.P."/>
        </authorList>
    </citation>
    <scope>NUCLEOTIDE SEQUENCE [LARGE SCALE GENOMIC DNA]</scope>
    <source>
        <strain evidence="8 9">Map16</strain>
    </source>
</reference>
<evidence type="ECO:0000313" key="9">
    <source>
        <dbReference type="Proteomes" id="UP000226431"/>
    </source>
</evidence>
<protein>
    <recommendedName>
        <fullName evidence="7">Major facilitator superfamily (MFS) profile domain-containing protein</fullName>
    </recommendedName>
</protein>
<dbReference type="GO" id="GO:0022857">
    <property type="term" value="F:transmembrane transporter activity"/>
    <property type="evidence" value="ECO:0007669"/>
    <property type="project" value="InterPro"/>
</dbReference>
<evidence type="ECO:0000313" key="8">
    <source>
        <dbReference type="EMBL" id="PHH80616.1"/>
    </source>
</evidence>
<dbReference type="PANTHER" id="PTHR23502:SF134">
    <property type="entry name" value="MAJOR FACILITATOR SUPERFAMILY (MFS) PROFILE DOMAIN-CONTAINING PROTEIN-RELATED"/>
    <property type="match status" value="1"/>
</dbReference>
<dbReference type="InterPro" id="IPR011701">
    <property type="entry name" value="MFS"/>
</dbReference>
<dbReference type="InterPro" id="IPR036259">
    <property type="entry name" value="MFS_trans_sf"/>
</dbReference>
<keyword evidence="4 6" id="KW-0472">Membrane</keyword>
<accession>A0A2C5ZKR4</accession>
<feature type="transmembrane region" description="Helical" evidence="6">
    <location>
        <begin position="111"/>
        <end position="130"/>
    </location>
</feature>
<evidence type="ECO:0000256" key="6">
    <source>
        <dbReference type="SAM" id="Phobius"/>
    </source>
</evidence>
<dbReference type="Proteomes" id="UP000226431">
    <property type="component" value="Unassembled WGS sequence"/>
</dbReference>
<keyword evidence="9" id="KW-1185">Reference proteome</keyword>
<gene>
    <name evidence="8" type="ORF">CDD80_619</name>
</gene>
<dbReference type="OrthoDB" id="6770063at2759"/>
<dbReference type="EMBL" id="NJES01000012">
    <property type="protein sequence ID" value="PHH80616.1"/>
    <property type="molecule type" value="Genomic_DNA"/>
</dbReference>
<keyword evidence="3 6" id="KW-1133">Transmembrane helix</keyword>
<dbReference type="AlphaFoldDB" id="A0A2C5ZKR4"/>
<sequence length="596" mass="65866">MPYKQPTATIEVRHQDDSTSDKTAIVDATSTISYLYLTFDTPLPLPDLSDESLPPIPNLQRLRRPLSWSPARKYGVLAVACLAVFISAYSAGAYSPAAALAAEKLATTNTVMLIGMVTFCLGLGLGPMFLAPVSEIWGRLPVFAAAAVNLLVSQIICSVAEHPAVLLTMRFLVGVGASVFSIIASGVVVDLWDKQDRNTPMAIFSGFLIAGYAAGPLVATVLVGAIEDHWLLWRWTFWHQAMADAAVLTAFFVVIRESRESVVLTKRARLLNKWYEELETRGSYGLWMTDKMSYHQSSPSSSKSATKRTGNSSASAESTLGTYRRIRWLVRDDKERLSSGRIIATSIFRPLYLLFTEPIVFFFSLWTAFAWGVLYLSFSILPLLHKAEPERSIRVYGAMITASAFGTAASIVQQRLLRHPQWREHENESFLFVDSRFWAFMRRRFPVEAPEARLYMTCLSALLLPLGLAVALVLPRFTEKYAEALGMGIATWGIFSIYLASLNYLADAYGTYASSTLASQNFCRNMTGGSFQLLTAAMLSNLGRLGVGAVLGSIAALLSVTPWVFVFFGERMRASSKFARVSCMSRHDLPSKSNTR</sequence>
<feature type="region of interest" description="Disordered" evidence="5">
    <location>
        <begin position="296"/>
        <end position="316"/>
    </location>
</feature>
<feature type="domain" description="Major facilitator superfamily (MFS) profile" evidence="7">
    <location>
        <begin position="76"/>
        <end position="573"/>
    </location>
</feature>
<evidence type="ECO:0000256" key="2">
    <source>
        <dbReference type="ARBA" id="ARBA00022692"/>
    </source>
</evidence>
<dbReference type="Gene3D" id="1.20.1250.20">
    <property type="entry name" value="MFS general substrate transporter like domains"/>
    <property type="match status" value="1"/>
</dbReference>
<feature type="compositionally biased region" description="Polar residues" evidence="5">
    <location>
        <begin position="307"/>
        <end position="316"/>
    </location>
</feature>
<proteinExistence type="predicted"/>
<dbReference type="STRING" id="2004952.A0A2C5ZKR4"/>
<feature type="transmembrane region" description="Helical" evidence="6">
    <location>
        <begin position="545"/>
        <end position="568"/>
    </location>
</feature>
<feature type="transmembrane region" description="Helical" evidence="6">
    <location>
        <begin position="74"/>
        <end position="91"/>
    </location>
</feature>
<dbReference type="GO" id="GO:0005886">
    <property type="term" value="C:plasma membrane"/>
    <property type="evidence" value="ECO:0007669"/>
    <property type="project" value="TreeGrafter"/>
</dbReference>
<feature type="transmembrane region" description="Helical" evidence="6">
    <location>
        <begin position="361"/>
        <end position="381"/>
    </location>
</feature>
<evidence type="ECO:0000256" key="1">
    <source>
        <dbReference type="ARBA" id="ARBA00004141"/>
    </source>
</evidence>
<organism evidence="8 9">
    <name type="scientific">Ophiocordyceps camponoti-rufipedis</name>
    <dbReference type="NCBI Taxonomy" id="2004952"/>
    <lineage>
        <taxon>Eukaryota</taxon>
        <taxon>Fungi</taxon>
        <taxon>Dikarya</taxon>
        <taxon>Ascomycota</taxon>
        <taxon>Pezizomycotina</taxon>
        <taxon>Sordariomycetes</taxon>
        <taxon>Hypocreomycetidae</taxon>
        <taxon>Hypocreales</taxon>
        <taxon>Ophiocordycipitaceae</taxon>
        <taxon>Ophiocordyceps</taxon>
    </lineage>
</organism>